<organism evidence="3 4">
    <name type="scientific">Arthrobotrys conoides</name>
    <dbReference type="NCBI Taxonomy" id="74498"/>
    <lineage>
        <taxon>Eukaryota</taxon>
        <taxon>Fungi</taxon>
        <taxon>Dikarya</taxon>
        <taxon>Ascomycota</taxon>
        <taxon>Pezizomycotina</taxon>
        <taxon>Orbiliomycetes</taxon>
        <taxon>Orbiliales</taxon>
        <taxon>Orbiliaceae</taxon>
        <taxon>Arthrobotrys</taxon>
    </lineage>
</organism>
<feature type="region of interest" description="Disordered" evidence="2">
    <location>
        <begin position="112"/>
        <end position="315"/>
    </location>
</feature>
<keyword evidence="4" id="KW-1185">Reference proteome</keyword>
<evidence type="ECO:0000313" key="3">
    <source>
        <dbReference type="EMBL" id="KAK6519751.1"/>
    </source>
</evidence>
<protein>
    <submittedName>
        <fullName evidence="3">Uncharacterized protein</fullName>
    </submittedName>
</protein>
<gene>
    <name evidence="3" type="ORF">TWF506_000050</name>
</gene>
<dbReference type="EMBL" id="JAVHJM010000001">
    <property type="protein sequence ID" value="KAK6519751.1"/>
    <property type="molecule type" value="Genomic_DNA"/>
</dbReference>
<accession>A0AAN8RX92</accession>
<reference evidence="3 4" key="1">
    <citation type="submission" date="2019-10" db="EMBL/GenBank/DDBJ databases">
        <authorList>
            <person name="Palmer J.M."/>
        </authorList>
    </citation>
    <scope>NUCLEOTIDE SEQUENCE [LARGE SCALE GENOMIC DNA]</scope>
    <source>
        <strain evidence="3 4">TWF506</strain>
    </source>
</reference>
<feature type="compositionally biased region" description="Low complexity" evidence="2">
    <location>
        <begin position="182"/>
        <end position="197"/>
    </location>
</feature>
<sequence>MKDEDYLRACLKDYTKLGDEIFHLKKQNAALQEKLEQQETIIRGLRRKAKIDEESHEHQLNLATLQAAIRYGGRGGKKEEVERLQALVAGRQADGPLPRPPNSNFGLLFEEGEERVPSSSPPTRRSNIEVGVGLPSSSPSTGPIRPTHQQGVRGGESVTEGLAHRHDSGGRRPAQPPSGPHRQQGQEYQQYQQQQRQNRQKQRYPQSPHVDLCLTFLKSGNCPGCPRSHDPKDYPTWTKGYQVGLGRREERDHTSRSEFGGSAGRETGTTSHMGTGATGAGQKRTRSNFGAWSASKHRRFEEPQEDGQEQERGGG</sequence>
<feature type="compositionally biased region" description="Basic and acidic residues" evidence="2">
    <location>
        <begin position="246"/>
        <end position="256"/>
    </location>
</feature>
<evidence type="ECO:0000256" key="1">
    <source>
        <dbReference type="SAM" id="Coils"/>
    </source>
</evidence>
<feature type="coiled-coil region" evidence="1">
    <location>
        <begin position="21"/>
        <end position="48"/>
    </location>
</feature>
<proteinExistence type="predicted"/>
<evidence type="ECO:0000256" key="2">
    <source>
        <dbReference type="SAM" id="MobiDB-lite"/>
    </source>
</evidence>
<evidence type="ECO:0000313" key="4">
    <source>
        <dbReference type="Proteomes" id="UP001307849"/>
    </source>
</evidence>
<comment type="caution">
    <text evidence="3">The sequence shown here is derived from an EMBL/GenBank/DDBJ whole genome shotgun (WGS) entry which is preliminary data.</text>
</comment>
<dbReference type="AlphaFoldDB" id="A0AAN8RX92"/>
<keyword evidence="1" id="KW-0175">Coiled coil</keyword>
<name>A0AAN8RX92_9PEZI</name>
<dbReference type="Proteomes" id="UP001307849">
    <property type="component" value="Unassembled WGS sequence"/>
</dbReference>